<feature type="compositionally biased region" description="Basic and acidic residues" evidence="1">
    <location>
        <begin position="58"/>
        <end position="76"/>
    </location>
</feature>
<dbReference type="AlphaFoldDB" id="A0A0A0EAP4"/>
<dbReference type="OrthoDB" id="7222937at2"/>
<reference evidence="2 3" key="1">
    <citation type="journal article" date="2015" name="Antonie Van Leeuwenhoek">
        <title>Pseudooceanicola atlanticus gen. nov. sp. nov., isolated from surface seawater of the Atlantic Ocean and reclassification of Oceanicola batsensis, Oceanicola marinus, Oceanicola nitratireducens, Oceanicola nanhaiensis, Oceanicola antarcticus and Oceanicola flagellatus, as Pseudooceanicola batsensis comb. nov., Pseudooceanicola marinus comb. nov., Pseudooceanicola nitratireducens comb. nov., Pseudooceanicola nanhaiensis comb. nov., Pseudooceanicola antarcticus comb. nov., and Pseudooceanicola flagellatus comb. nov.</title>
        <authorList>
            <person name="Lai Q."/>
            <person name="Li G."/>
            <person name="Liu X."/>
            <person name="Du Y."/>
            <person name="Sun F."/>
            <person name="Shao Z."/>
        </authorList>
    </citation>
    <scope>NUCLEOTIDE SEQUENCE [LARGE SCALE GENOMIC DNA]</scope>
    <source>
        <strain evidence="2 3">22II-s11g</strain>
    </source>
</reference>
<protein>
    <submittedName>
        <fullName evidence="2">Uncharacterized protein</fullName>
    </submittedName>
</protein>
<accession>A0A0A0EAP4</accession>
<evidence type="ECO:0000313" key="2">
    <source>
        <dbReference type="EMBL" id="KGM47549.1"/>
    </source>
</evidence>
<evidence type="ECO:0000313" key="3">
    <source>
        <dbReference type="Proteomes" id="UP000030004"/>
    </source>
</evidence>
<dbReference type="RefSeq" id="WP_043752565.1">
    <property type="nucleotide sequence ID" value="NZ_AQQX01000010.1"/>
</dbReference>
<sequence>MSNTAATAVTAEQIMVILSDILRAEPNRSIDAQNAGEPIDDDELDLQIQSRTDQGDDMGPHARRNDFRLVDQIARE</sequence>
<proteinExistence type="predicted"/>
<dbReference type="Proteomes" id="UP000030004">
    <property type="component" value="Unassembled WGS sequence"/>
</dbReference>
<comment type="caution">
    <text evidence="2">The sequence shown here is derived from an EMBL/GenBank/DDBJ whole genome shotgun (WGS) entry which is preliminary data.</text>
</comment>
<feature type="region of interest" description="Disordered" evidence="1">
    <location>
        <begin position="28"/>
        <end position="76"/>
    </location>
</feature>
<evidence type="ECO:0000256" key="1">
    <source>
        <dbReference type="SAM" id="MobiDB-lite"/>
    </source>
</evidence>
<keyword evidence="3" id="KW-1185">Reference proteome</keyword>
<gene>
    <name evidence="2" type="ORF">ATO9_18190</name>
</gene>
<name>A0A0A0EAP4_9RHOB</name>
<dbReference type="EMBL" id="AQQX01000010">
    <property type="protein sequence ID" value="KGM47549.1"/>
    <property type="molecule type" value="Genomic_DNA"/>
</dbReference>
<organism evidence="2 3">
    <name type="scientific">Pseudooceanicola atlanticus</name>
    <dbReference type="NCBI Taxonomy" id="1461694"/>
    <lineage>
        <taxon>Bacteria</taxon>
        <taxon>Pseudomonadati</taxon>
        <taxon>Pseudomonadota</taxon>
        <taxon>Alphaproteobacteria</taxon>
        <taxon>Rhodobacterales</taxon>
        <taxon>Paracoccaceae</taxon>
        <taxon>Pseudooceanicola</taxon>
    </lineage>
</organism>